<evidence type="ECO:0000313" key="2">
    <source>
        <dbReference type="Proteomes" id="UP001499967"/>
    </source>
</evidence>
<comment type="caution">
    <text evidence="1">The sequence shown here is derived from an EMBL/GenBank/DDBJ whole genome shotgun (WGS) entry which is preliminary data.</text>
</comment>
<sequence length="297" mass="32320">MRVDHLVALGLTRSTIAHRCRPGGPWRRLAPGVVKLENGPVTRSDRRRAALLHAGARAVLTGLDALELHGMERMPAPAGPVHVLVPGGRRRGGAGLALVERTHHLPLAVPGRWPLAPVARAALDAARRLVVRDEVRAVLAEVVQRERCSPAELNAELELGSGRGARLAREVLAEIGDGVRSAAEANAREVALSSGLPAPWWNARLYDRTGRFIAMPDAWFDDVGLAWEIDSREFHLSPADHERTLARRSAMTAEGIVVLHTLPSGLRHRRDAVDELRRTYASATRRPRPDVVAVPTG</sequence>
<accession>A0ABP4ABA1</accession>
<name>A0ABP4ABA1_9PSEU</name>
<protein>
    <recommendedName>
        <fullName evidence="3">Transcriptional regulator, AbiEi antitoxin, Type IV TA system</fullName>
    </recommendedName>
</protein>
<dbReference type="Proteomes" id="UP001499967">
    <property type="component" value="Unassembled WGS sequence"/>
</dbReference>
<proteinExistence type="predicted"/>
<evidence type="ECO:0008006" key="3">
    <source>
        <dbReference type="Google" id="ProtNLM"/>
    </source>
</evidence>
<reference evidence="2" key="1">
    <citation type="journal article" date="2019" name="Int. J. Syst. Evol. Microbiol.">
        <title>The Global Catalogue of Microorganisms (GCM) 10K type strain sequencing project: providing services to taxonomists for standard genome sequencing and annotation.</title>
        <authorList>
            <consortium name="The Broad Institute Genomics Platform"/>
            <consortium name="The Broad Institute Genome Sequencing Center for Infectious Disease"/>
            <person name="Wu L."/>
            <person name="Ma J."/>
        </authorList>
    </citation>
    <scope>NUCLEOTIDE SEQUENCE [LARGE SCALE GENOMIC DNA]</scope>
    <source>
        <strain evidence="2">JCM 11117</strain>
    </source>
</reference>
<dbReference type="EMBL" id="BAAAHP010000069">
    <property type="protein sequence ID" value="GAA0933802.1"/>
    <property type="molecule type" value="Genomic_DNA"/>
</dbReference>
<evidence type="ECO:0000313" key="1">
    <source>
        <dbReference type="EMBL" id="GAA0933802.1"/>
    </source>
</evidence>
<organism evidence="1 2">
    <name type="scientific">Pseudonocardia zijingensis</name>
    <dbReference type="NCBI Taxonomy" id="153376"/>
    <lineage>
        <taxon>Bacteria</taxon>
        <taxon>Bacillati</taxon>
        <taxon>Actinomycetota</taxon>
        <taxon>Actinomycetes</taxon>
        <taxon>Pseudonocardiales</taxon>
        <taxon>Pseudonocardiaceae</taxon>
        <taxon>Pseudonocardia</taxon>
    </lineage>
</organism>
<gene>
    <name evidence="1" type="ORF">GCM10009559_23780</name>
</gene>
<keyword evidence="2" id="KW-1185">Reference proteome</keyword>